<feature type="compositionally biased region" description="Low complexity" evidence="1">
    <location>
        <begin position="821"/>
        <end position="840"/>
    </location>
</feature>
<dbReference type="SMART" id="SM00293">
    <property type="entry name" value="PWWP"/>
    <property type="match status" value="1"/>
</dbReference>
<dbReference type="InterPro" id="IPR000313">
    <property type="entry name" value="PWWP_dom"/>
</dbReference>
<feature type="region of interest" description="Disordered" evidence="1">
    <location>
        <begin position="549"/>
        <end position="585"/>
    </location>
</feature>
<sequence length="895" mass="96798">LLCVGSVRFGGGAAEALGLGFLRCSESEEKNIWVEEVLPKKNAHPGEGLEDSEIKGVSSLLKMREGWREDAADGKAEGLGFVLRGIDMNREDNGDKKQEADEGLPDGASVSIGASGLGSKGDLGVNGNVSAENGGGQDVETGKLGFESKNEEGDLVGLEEYKYSVGDFVWGKIKSHPWWPGRVYDSSVASEYAAKLRQEGKLLVAYFGDGTFAWCHPSQLRSFEENFEEMVKQSSSKAFLHSVKEAVEEIGRLVNSKMTCPCVRGTEQNGPFVVNSGVKEGVLLPDEGIGKLEVASIEPTDLLTILRHKAQVADVACGIELGILKGWILGYYRAKAGFRYELPVCVEPEPIPGLEDRRDGGRNGREDGGNGVMGVLSRGPVEEEKEGEKHGASENGTQRKQKSIAEILGSGPHSKDKVGQRKRKMTNLLESSPVMHSGGSGREGKQEKKKRGRKKKTATPGGESDGGGVEESEQQKDKTGDETGAKGSGEKGYVSRERKKSKYLSPPYLNLNKGDKKGDIMAESLRVSGIVRLGERLSNAAENLVVPQEKFSPKSPRKVQTELKTLSSQTPKQVQGETSEQMELKASAKEVLSKVHSLARDPQRRMSLDAVEGFLQNFRSSVYNDYSMSDVKSKGKTGRKRKSQDQIQSDLGSSKVRSQGRPKKIVGPAVDTSKLHSVPILYNEKGQAPAALPSPGTKLKRKRSKKTKESELDTPDAKKTKSESKPLNQKKGETGANLVVSFGPGSSLPTKEDLIRIFRKFGLLNEGETNMYYNNFCGIIAFEKTSDAELALDSSRKASPFGSASVKFEVKPPSPKKPKKGLSSQSKKQKRPASASAPKSEASEVEVIKERLQMVTSMLDKSNGKLSKKMRARLEGELKGVLEKVSAGGGSSSSA</sequence>
<dbReference type="InterPro" id="IPR052657">
    <property type="entry name" value="PDP_family_Arabidopsis"/>
</dbReference>
<dbReference type="PROSITE" id="PS50812">
    <property type="entry name" value="PWWP"/>
    <property type="match status" value="1"/>
</dbReference>
<feature type="region of interest" description="Disordered" evidence="1">
    <location>
        <begin position="123"/>
        <end position="144"/>
    </location>
</feature>
<evidence type="ECO:0000259" key="2">
    <source>
        <dbReference type="PROSITE" id="PS50812"/>
    </source>
</evidence>
<feature type="region of interest" description="Disordered" evidence="1">
    <location>
        <begin position="625"/>
        <end position="743"/>
    </location>
</feature>
<feature type="compositionally biased region" description="Basic and acidic residues" evidence="1">
    <location>
        <begin position="380"/>
        <end position="392"/>
    </location>
</feature>
<proteinExistence type="predicted"/>
<evidence type="ECO:0000256" key="1">
    <source>
        <dbReference type="SAM" id="MobiDB-lite"/>
    </source>
</evidence>
<dbReference type="EMBL" id="PGOL01045289">
    <property type="protein sequence ID" value="PKH47811.1"/>
    <property type="molecule type" value="Genomic_DNA"/>
</dbReference>
<organism evidence="3 4">
    <name type="scientific">Punica granatum</name>
    <name type="common">Pomegranate</name>
    <dbReference type="NCBI Taxonomy" id="22663"/>
    <lineage>
        <taxon>Eukaryota</taxon>
        <taxon>Viridiplantae</taxon>
        <taxon>Streptophyta</taxon>
        <taxon>Embryophyta</taxon>
        <taxon>Tracheophyta</taxon>
        <taxon>Spermatophyta</taxon>
        <taxon>Magnoliopsida</taxon>
        <taxon>eudicotyledons</taxon>
        <taxon>Gunneridae</taxon>
        <taxon>Pentapetalae</taxon>
        <taxon>rosids</taxon>
        <taxon>malvids</taxon>
        <taxon>Myrtales</taxon>
        <taxon>Lythraceae</taxon>
        <taxon>Punica</taxon>
    </lineage>
</organism>
<evidence type="ECO:0000313" key="3">
    <source>
        <dbReference type="EMBL" id="PKH47811.1"/>
    </source>
</evidence>
<name>A0A2I0GCB6_PUNGR</name>
<feature type="compositionally biased region" description="Polar residues" evidence="1">
    <location>
        <begin position="645"/>
        <end position="657"/>
    </location>
</feature>
<dbReference type="CDD" id="cd05162">
    <property type="entry name" value="PWWP"/>
    <property type="match status" value="1"/>
</dbReference>
<keyword evidence="4" id="KW-1185">Reference proteome</keyword>
<feature type="region of interest" description="Disordered" evidence="1">
    <location>
        <begin position="90"/>
        <end position="111"/>
    </location>
</feature>
<dbReference type="AlphaFoldDB" id="A0A2I0GCB6"/>
<dbReference type="Pfam" id="PF00855">
    <property type="entry name" value="PWWP"/>
    <property type="match status" value="1"/>
</dbReference>
<protein>
    <recommendedName>
        <fullName evidence="2">PWWP domain-containing protein</fullName>
    </recommendedName>
</protein>
<feature type="compositionally biased region" description="Polar residues" evidence="1">
    <location>
        <begin position="562"/>
        <end position="581"/>
    </location>
</feature>
<dbReference type="PANTHER" id="PTHR10688">
    <property type="entry name" value="PWWP DOMAIN-CONTAINING PROTEIN"/>
    <property type="match status" value="1"/>
</dbReference>
<gene>
    <name evidence="3" type="ORF">CRG98_050432</name>
</gene>
<feature type="compositionally biased region" description="Basic and acidic residues" evidence="1">
    <location>
        <begin position="90"/>
        <end position="100"/>
    </location>
</feature>
<dbReference type="PANTHER" id="PTHR10688:SF3">
    <property type="entry name" value="PWWP DOMAIN-CONTAINING PROTEIN 6"/>
    <property type="match status" value="1"/>
</dbReference>
<feature type="region of interest" description="Disordered" evidence="1">
    <location>
        <begin position="796"/>
        <end position="846"/>
    </location>
</feature>
<feature type="compositionally biased region" description="Basic and acidic residues" evidence="1">
    <location>
        <begin position="354"/>
        <end position="368"/>
    </location>
</feature>
<reference evidence="3 4" key="1">
    <citation type="submission" date="2017-11" db="EMBL/GenBank/DDBJ databases">
        <title>De-novo sequencing of pomegranate (Punica granatum L.) genome.</title>
        <authorList>
            <person name="Akparov Z."/>
            <person name="Amiraslanov A."/>
            <person name="Hajiyeva S."/>
            <person name="Abbasov M."/>
            <person name="Kaur K."/>
            <person name="Hamwieh A."/>
            <person name="Solovyev V."/>
            <person name="Salamov A."/>
            <person name="Braich B."/>
            <person name="Kosarev P."/>
            <person name="Mahmoud A."/>
            <person name="Hajiyev E."/>
            <person name="Babayeva S."/>
            <person name="Izzatullayeva V."/>
            <person name="Mammadov A."/>
            <person name="Mammadov A."/>
            <person name="Sharifova S."/>
            <person name="Ojaghi J."/>
            <person name="Eynullazada K."/>
            <person name="Bayramov B."/>
            <person name="Abdulazimova A."/>
            <person name="Shahmuradov I."/>
        </authorList>
    </citation>
    <scope>NUCLEOTIDE SEQUENCE [LARGE SCALE GENOMIC DNA]</scope>
    <source>
        <strain evidence="4">cv. AG2017</strain>
        <tissue evidence="3">Leaf</tissue>
    </source>
</reference>
<feature type="non-terminal residue" evidence="3">
    <location>
        <position position="1"/>
    </location>
</feature>
<dbReference type="STRING" id="22663.A0A2I0GCB6"/>
<dbReference type="Proteomes" id="UP000233551">
    <property type="component" value="Unassembled WGS sequence"/>
</dbReference>
<feature type="domain" description="PWWP" evidence="2">
    <location>
        <begin position="165"/>
        <end position="226"/>
    </location>
</feature>
<accession>A0A2I0GCB6</accession>
<feature type="compositionally biased region" description="Basic and acidic residues" evidence="1">
    <location>
        <begin position="473"/>
        <end position="484"/>
    </location>
</feature>
<comment type="caution">
    <text evidence="3">The sequence shown here is derived from an EMBL/GenBank/DDBJ whole genome shotgun (WGS) entry which is preliminary data.</text>
</comment>
<dbReference type="SUPFAM" id="SSF63748">
    <property type="entry name" value="Tudor/PWWP/MBT"/>
    <property type="match status" value="1"/>
</dbReference>
<feature type="compositionally biased region" description="Basic and acidic residues" evidence="1">
    <location>
        <begin position="707"/>
        <end position="724"/>
    </location>
</feature>
<dbReference type="Gene3D" id="2.30.30.140">
    <property type="match status" value="1"/>
</dbReference>
<feature type="compositionally biased region" description="Basic residues" evidence="1">
    <location>
        <begin position="447"/>
        <end position="457"/>
    </location>
</feature>
<evidence type="ECO:0000313" key="4">
    <source>
        <dbReference type="Proteomes" id="UP000233551"/>
    </source>
</evidence>
<feature type="region of interest" description="Disordered" evidence="1">
    <location>
        <begin position="349"/>
        <end position="515"/>
    </location>
</feature>